<accession>A0A397Q5Y8</accession>
<evidence type="ECO:0000256" key="2">
    <source>
        <dbReference type="SAM" id="SignalP"/>
    </source>
</evidence>
<dbReference type="InterPro" id="IPR036909">
    <property type="entry name" value="Cyt_c-like_dom_sf"/>
</dbReference>
<dbReference type="Gene3D" id="1.10.760.10">
    <property type="entry name" value="Cytochrome c-like domain"/>
    <property type="match status" value="1"/>
</dbReference>
<evidence type="ECO:0000313" key="3">
    <source>
        <dbReference type="EMBL" id="RIA55225.1"/>
    </source>
</evidence>
<dbReference type="GO" id="GO:0009055">
    <property type="term" value="F:electron transfer activity"/>
    <property type="evidence" value="ECO:0007669"/>
    <property type="project" value="InterPro"/>
</dbReference>
<organism evidence="3 4">
    <name type="scientific">Dichotomicrobium thermohalophilum</name>
    <dbReference type="NCBI Taxonomy" id="933063"/>
    <lineage>
        <taxon>Bacteria</taxon>
        <taxon>Pseudomonadati</taxon>
        <taxon>Pseudomonadota</taxon>
        <taxon>Alphaproteobacteria</taxon>
        <taxon>Hyphomicrobiales</taxon>
        <taxon>Hyphomicrobiaceae</taxon>
        <taxon>Dichotomicrobium</taxon>
    </lineage>
</organism>
<dbReference type="AlphaFoldDB" id="A0A397Q5Y8"/>
<dbReference type="SUPFAM" id="SSF46626">
    <property type="entry name" value="Cytochrome c"/>
    <property type="match status" value="1"/>
</dbReference>
<feature type="chain" id="PRO_5017385283" description="Sulfite dehydrogenase (Cytochrome) subunit SorB" evidence="2">
    <location>
        <begin position="25"/>
        <end position="122"/>
    </location>
</feature>
<evidence type="ECO:0000313" key="4">
    <source>
        <dbReference type="Proteomes" id="UP000266273"/>
    </source>
</evidence>
<protein>
    <recommendedName>
        <fullName evidence="5">Sulfite dehydrogenase (Cytochrome) subunit SorB</fullName>
    </recommendedName>
</protein>
<name>A0A397Q5Y8_9HYPH</name>
<dbReference type="Proteomes" id="UP000266273">
    <property type="component" value="Unassembled WGS sequence"/>
</dbReference>
<dbReference type="RefSeq" id="WP_119060159.1">
    <property type="nucleotide sequence ID" value="NZ_QXDF01000001.1"/>
</dbReference>
<reference evidence="3 4" key="1">
    <citation type="submission" date="2018-08" db="EMBL/GenBank/DDBJ databases">
        <title>Genomic Encyclopedia of Archaeal and Bacterial Type Strains, Phase II (KMG-II): from individual species to whole genera.</title>
        <authorList>
            <person name="Goeker M."/>
        </authorList>
    </citation>
    <scope>NUCLEOTIDE SEQUENCE [LARGE SCALE GENOMIC DNA]</scope>
    <source>
        <strain evidence="3 4">DSM 5002</strain>
    </source>
</reference>
<feature type="signal peptide" evidence="2">
    <location>
        <begin position="1"/>
        <end position="24"/>
    </location>
</feature>
<evidence type="ECO:0008006" key="5">
    <source>
        <dbReference type="Google" id="ProtNLM"/>
    </source>
</evidence>
<proteinExistence type="predicted"/>
<evidence type="ECO:0000256" key="1">
    <source>
        <dbReference type="SAM" id="MobiDB-lite"/>
    </source>
</evidence>
<sequence length="122" mass="13527">MGSVLRRAVLALMIGLGGTLPAAAQDDYEALPEGENKDLVYGVCSGCHSVNLVMQQGMTRKKWDSTLEWMYEQQGMPRLDEETESKVLDYLAEHFNVEQKKDGGQPDTPSPFGTVRPLMPPQ</sequence>
<gene>
    <name evidence="3" type="ORF">BXY53_0284</name>
</gene>
<dbReference type="GO" id="GO:0020037">
    <property type="term" value="F:heme binding"/>
    <property type="evidence" value="ECO:0007669"/>
    <property type="project" value="InterPro"/>
</dbReference>
<dbReference type="OrthoDB" id="9805828at2"/>
<dbReference type="EMBL" id="QXDF01000001">
    <property type="protein sequence ID" value="RIA55225.1"/>
    <property type="molecule type" value="Genomic_DNA"/>
</dbReference>
<comment type="caution">
    <text evidence="3">The sequence shown here is derived from an EMBL/GenBank/DDBJ whole genome shotgun (WGS) entry which is preliminary data.</text>
</comment>
<keyword evidence="2" id="KW-0732">Signal</keyword>
<keyword evidence="4" id="KW-1185">Reference proteome</keyword>
<feature type="region of interest" description="Disordered" evidence="1">
    <location>
        <begin position="97"/>
        <end position="122"/>
    </location>
</feature>